<name>A0ABY7F6U7_MYAAR</name>
<accession>A0ABY7F6U7</accession>
<dbReference type="InterPro" id="IPR032675">
    <property type="entry name" value="LRR_dom_sf"/>
</dbReference>
<gene>
    <name evidence="1" type="ORF">MAR_031012</name>
</gene>
<dbReference type="SUPFAM" id="SSF52058">
    <property type="entry name" value="L domain-like"/>
    <property type="match status" value="1"/>
</dbReference>
<organism evidence="1 2">
    <name type="scientific">Mya arenaria</name>
    <name type="common">Soft-shell clam</name>
    <dbReference type="NCBI Taxonomy" id="6604"/>
    <lineage>
        <taxon>Eukaryota</taxon>
        <taxon>Metazoa</taxon>
        <taxon>Spiralia</taxon>
        <taxon>Lophotrochozoa</taxon>
        <taxon>Mollusca</taxon>
        <taxon>Bivalvia</taxon>
        <taxon>Autobranchia</taxon>
        <taxon>Heteroconchia</taxon>
        <taxon>Euheterodonta</taxon>
        <taxon>Imparidentia</taxon>
        <taxon>Neoheterodontei</taxon>
        <taxon>Myida</taxon>
        <taxon>Myoidea</taxon>
        <taxon>Myidae</taxon>
        <taxon>Mya</taxon>
    </lineage>
</organism>
<proteinExistence type="predicted"/>
<reference evidence="1" key="1">
    <citation type="submission" date="2022-11" db="EMBL/GenBank/DDBJ databases">
        <title>Centuries of genome instability and evolution in soft-shell clam transmissible cancer (bioRxiv).</title>
        <authorList>
            <person name="Hart S.F.M."/>
            <person name="Yonemitsu M.A."/>
            <person name="Giersch R.M."/>
            <person name="Beal B.F."/>
            <person name="Arriagada G."/>
            <person name="Davis B.W."/>
            <person name="Ostrander E.A."/>
            <person name="Goff S.P."/>
            <person name="Metzger M.J."/>
        </authorList>
    </citation>
    <scope>NUCLEOTIDE SEQUENCE</scope>
    <source>
        <strain evidence="1">MELC-2E11</strain>
        <tissue evidence="1">Siphon/mantle</tissue>
    </source>
</reference>
<evidence type="ECO:0000313" key="2">
    <source>
        <dbReference type="Proteomes" id="UP001164746"/>
    </source>
</evidence>
<protein>
    <submittedName>
        <fullName evidence="1">Uncharacterized protein</fullName>
    </submittedName>
</protein>
<dbReference type="EMBL" id="CP111021">
    <property type="protein sequence ID" value="WAR16418.1"/>
    <property type="molecule type" value="Genomic_DNA"/>
</dbReference>
<sequence>MEQLNTLYISSEEEGNASLQSIPTLFLNKLTVLCLSDLNIETDNLNLAFCGNIKVIILQNLRLRHVTIAPTQLEKFLVIIKDNIRENIPPMEQCDKLQKLQLNTLTFSDNFHLDLSSFTALTMLSLTNHRHQHETFLTVPRKEFWVSIKKYMRENIPPTEVIFTQKGHFTNKLRELRLYNATLNENLNIQQCDKLQQLRLGKLLYPEDGNQDLSFSCTDLTVVTLQNLSLHHLIIVPTQLEKSWVLVSNNLSKMIPHIQEALQSDGQITNISQIYRSEGFAYIS</sequence>
<keyword evidence="2" id="KW-1185">Reference proteome</keyword>
<evidence type="ECO:0000313" key="1">
    <source>
        <dbReference type="EMBL" id="WAR16418.1"/>
    </source>
</evidence>
<dbReference type="Proteomes" id="UP001164746">
    <property type="component" value="Chromosome 10"/>
</dbReference>
<dbReference type="Gene3D" id="3.80.10.10">
    <property type="entry name" value="Ribonuclease Inhibitor"/>
    <property type="match status" value="1"/>
</dbReference>